<keyword evidence="1" id="KW-0862">Zinc</keyword>
<dbReference type="OrthoDB" id="8062037at2759"/>
<evidence type="ECO:0000313" key="7">
    <source>
        <dbReference type="Proteomes" id="UP000011087"/>
    </source>
</evidence>
<dbReference type="PROSITE" id="PS50089">
    <property type="entry name" value="ZF_RING_2"/>
    <property type="match status" value="1"/>
</dbReference>
<dbReference type="KEGG" id="gtt:GUITHDRAFT_107616"/>
<protein>
    <recommendedName>
        <fullName evidence="4">RING-type domain-containing protein</fullName>
    </recommendedName>
</protein>
<dbReference type="PaxDb" id="55529-EKX46412"/>
<evidence type="ECO:0000256" key="3">
    <source>
        <dbReference type="SAM" id="MobiDB-lite"/>
    </source>
</evidence>
<dbReference type="AlphaFoldDB" id="L1JDP1"/>
<evidence type="ECO:0000256" key="2">
    <source>
        <dbReference type="SAM" id="Coils"/>
    </source>
</evidence>
<reference evidence="7" key="2">
    <citation type="submission" date="2012-11" db="EMBL/GenBank/DDBJ databases">
        <authorList>
            <person name="Kuo A."/>
            <person name="Curtis B.A."/>
            <person name="Tanifuji G."/>
            <person name="Burki F."/>
            <person name="Gruber A."/>
            <person name="Irimia M."/>
            <person name="Maruyama S."/>
            <person name="Arias M.C."/>
            <person name="Ball S.G."/>
            <person name="Gile G.H."/>
            <person name="Hirakawa Y."/>
            <person name="Hopkins J.F."/>
            <person name="Rensing S.A."/>
            <person name="Schmutz J."/>
            <person name="Symeonidi A."/>
            <person name="Elias M."/>
            <person name="Eveleigh R.J."/>
            <person name="Herman E.K."/>
            <person name="Klute M.J."/>
            <person name="Nakayama T."/>
            <person name="Obornik M."/>
            <person name="Reyes-Prieto A."/>
            <person name="Armbrust E.V."/>
            <person name="Aves S.J."/>
            <person name="Beiko R.G."/>
            <person name="Coutinho P."/>
            <person name="Dacks J.B."/>
            <person name="Durnford D.G."/>
            <person name="Fast N.M."/>
            <person name="Green B.R."/>
            <person name="Grisdale C."/>
            <person name="Hempe F."/>
            <person name="Henrissat B."/>
            <person name="Hoppner M.P."/>
            <person name="Ishida K.-I."/>
            <person name="Kim E."/>
            <person name="Koreny L."/>
            <person name="Kroth P.G."/>
            <person name="Liu Y."/>
            <person name="Malik S.-B."/>
            <person name="Maier U.G."/>
            <person name="McRose D."/>
            <person name="Mock T."/>
            <person name="Neilson J.A."/>
            <person name="Onodera N.T."/>
            <person name="Poole A.M."/>
            <person name="Pritham E.J."/>
            <person name="Richards T.A."/>
            <person name="Rocap G."/>
            <person name="Roy S.W."/>
            <person name="Sarai C."/>
            <person name="Schaack S."/>
            <person name="Shirato S."/>
            <person name="Slamovits C.H."/>
            <person name="Spencer D.F."/>
            <person name="Suzuki S."/>
            <person name="Worden A.Z."/>
            <person name="Zauner S."/>
            <person name="Barry K."/>
            <person name="Bell C."/>
            <person name="Bharti A.K."/>
            <person name="Crow J.A."/>
            <person name="Grimwood J."/>
            <person name="Kramer R."/>
            <person name="Lindquist E."/>
            <person name="Lucas S."/>
            <person name="Salamov A."/>
            <person name="McFadden G.I."/>
            <person name="Lane C.E."/>
            <person name="Keeling P.J."/>
            <person name="Gray M.W."/>
            <person name="Grigoriev I.V."/>
            <person name="Archibald J.M."/>
        </authorList>
    </citation>
    <scope>NUCLEOTIDE SEQUENCE</scope>
    <source>
        <strain evidence="7">CCMP2712</strain>
    </source>
</reference>
<dbReference type="EMBL" id="JH992994">
    <property type="protein sequence ID" value="EKX46412.1"/>
    <property type="molecule type" value="Genomic_DNA"/>
</dbReference>
<dbReference type="HOGENOM" id="CLU_630834_0_0_1"/>
<sequence length="435" mass="49503">MDCVVCTERLNNEIAALMCGHVFHIECVKNWFRRGLSKQACPICKQTFDVSNKNRSDKRMVKIYLPDILDRQLQINHIDDVGDMDQKALGEKLLQERNYFRAVEQELRLEIQAQRDSNLNLSTEKAQLEDKVKQLATHSESEHRKASLLWEKLNETQSSLAACKTEMRRSLEKATTMETELVKLRRMQSNFNCYQLVQQGNDDKALEDLQRNNSGDTLLVELKKILNFRHTAFKKLQETSNDMQKEIQRLRGELERKRAIDHGPSARLADYNRPKFSMANRKVPELDPPDRPCTSSAPVDNRVGSRIAEAVAEKRPDATDVEDKENMLNSDISTTTTKIKGKSKGRSLLRPQEGQVVRSNDPDNGGRFIRSGPDGMGGTINIHPVHTGFNPPPRASLHSSMTTETSDGNKINHKRKIVQPEKPTSIKKFFSNVSV</sequence>
<dbReference type="Pfam" id="PF13639">
    <property type="entry name" value="zf-RING_2"/>
    <property type="match status" value="1"/>
</dbReference>
<organism evidence="5">
    <name type="scientific">Guillardia theta (strain CCMP2712)</name>
    <name type="common">Cryptophyte</name>
    <dbReference type="NCBI Taxonomy" id="905079"/>
    <lineage>
        <taxon>Eukaryota</taxon>
        <taxon>Cryptophyceae</taxon>
        <taxon>Pyrenomonadales</taxon>
        <taxon>Geminigeraceae</taxon>
        <taxon>Guillardia</taxon>
    </lineage>
</organism>
<gene>
    <name evidence="5" type="ORF">GUITHDRAFT_107616</name>
</gene>
<feature type="coiled-coil region" evidence="2">
    <location>
        <begin position="233"/>
        <end position="260"/>
    </location>
</feature>
<evidence type="ECO:0000313" key="5">
    <source>
        <dbReference type="EMBL" id="EKX46412.1"/>
    </source>
</evidence>
<dbReference type="Gene3D" id="3.30.40.10">
    <property type="entry name" value="Zinc/RING finger domain, C3HC4 (zinc finger)"/>
    <property type="match status" value="1"/>
</dbReference>
<dbReference type="SUPFAM" id="SSF57850">
    <property type="entry name" value="RING/U-box"/>
    <property type="match status" value="1"/>
</dbReference>
<dbReference type="InterPro" id="IPR001841">
    <property type="entry name" value="Znf_RING"/>
</dbReference>
<evidence type="ECO:0000259" key="4">
    <source>
        <dbReference type="PROSITE" id="PS50089"/>
    </source>
</evidence>
<feature type="coiled-coil region" evidence="2">
    <location>
        <begin position="111"/>
        <end position="138"/>
    </location>
</feature>
<dbReference type="GeneID" id="17303112"/>
<accession>L1JDP1</accession>
<keyword evidence="2" id="KW-0175">Coiled coil</keyword>
<dbReference type="SMART" id="SM00184">
    <property type="entry name" value="RING"/>
    <property type="match status" value="1"/>
</dbReference>
<reference evidence="6" key="3">
    <citation type="submission" date="2015-06" db="UniProtKB">
        <authorList>
            <consortium name="EnsemblProtists"/>
        </authorList>
    </citation>
    <scope>IDENTIFICATION</scope>
</reference>
<proteinExistence type="predicted"/>
<feature type="domain" description="RING-type" evidence="4">
    <location>
        <begin position="3"/>
        <end position="45"/>
    </location>
</feature>
<name>L1JDP1_GUITC</name>
<keyword evidence="7" id="KW-1185">Reference proteome</keyword>
<dbReference type="GO" id="GO:0008270">
    <property type="term" value="F:zinc ion binding"/>
    <property type="evidence" value="ECO:0007669"/>
    <property type="project" value="UniProtKB-KW"/>
</dbReference>
<dbReference type="STRING" id="905079.L1JDP1"/>
<reference evidence="5 7" key="1">
    <citation type="journal article" date="2012" name="Nature">
        <title>Algal genomes reveal evolutionary mosaicism and the fate of nucleomorphs.</title>
        <authorList>
            <consortium name="DOE Joint Genome Institute"/>
            <person name="Curtis B.A."/>
            <person name="Tanifuji G."/>
            <person name="Burki F."/>
            <person name="Gruber A."/>
            <person name="Irimia M."/>
            <person name="Maruyama S."/>
            <person name="Arias M.C."/>
            <person name="Ball S.G."/>
            <person name="Gile G.H."/>
            <person name="Hirakawa Y."/>
            <person name="Hopkins J.F."/>
            <person name="Kuo A."/>
            <person name="Rensing S.A."/>
            <person name="Schmutz J."/>
            <person name="Symeonidi A."/>
            <person name="Elias M."/>
            <person name="Eveleigh R.J."/>
            <person name="Herman E.K."/>
            <person name="Klute M.J."/>
            <person name="Nakayama T."/>
            <person name="Obornik M."/>
            <person name="Reyes-Prieto A."/>
            <person name="Armbrust E.V."/>
            <person name="Aves S.J."/>
            <person name="Beiko R.G."/>
            <person name="Coutinho P."/>
            <person name="Dacks J.B."/>
            <person name="Durnford D.G."/>
            <person name="Fast N.M."/>
            <person name="Green B.R."/>
            <person name="Grisdale C.J."/>
            <person name="Hempel F."/>
            <person name="Henrissat B."/>
            <person name="Hoppner M.P."/>
            <person name="Ishida K."/>
            <person name="Kim E."/>
            <person name="Koreny L."/>
            <person name="Kroth P.G."/>
            <person name="Liu Y."/>
            <person name="Malik S.B."/>
            <person name="Maier U.G."/>
            <person name="McRose D."/>
            <person name="Mock T."/>
            <person name="Neilson J.A."/>
            <person name="Onodera N.T."/>
            <person name="Poole A.M."/>
            <person name="Pritham E.J."/>
            <person name="Richards T.A."/>
            <person name="Rocap G."/>
            <person name="Roy S.W."/>
            <person name="Sarai C."/>
            <person name="Schaack S."/>
            <person name="Shirato S."/>
            <person name="Slamovits C.H."/>
            <person name="Spencer D.F."/>
            <person name="Suzuki S."/>
            <person name="Worden A.Z."/>
            <person name="Zauner S."/>
            <person name="Barry K."/>
            <person name="Bell C."/>
            <person name="Bharti A.K."/>
            <person name="Crow J.A."/>
            <person name="Grimwood J."/>
            <person name="Kramer R."/>
            <person name="Lindquist E."/>
            <person name="Lucas S."/>
            <person name="Salamov A."/>
            <person name="McFadden G.I."/>
            <person name="Lane C.E."/>
            <person name="Keeling P.J."/>
            <person name="Gray M.W."/>
            <person name="Grigoriev I.V."/>
            <person name="Archibald J.M."/>
        </authorList>
    </citation>
    <scope>NUCLEOTIDE SEQUENCE</scope>
    <source>
        <strain evidence="5 7">CCMP2712</strain>
    </source>
</reference>
<dbReference type="RefSeq" id="XP_005833392.1">
    <property type="nucleotide sequence ID" value="XM_005833335.1"/>
</dbReference>
<evidence type="ECO:0000256" key="1">
    <source>
        <dbReference type="PROSITE-ProRule" id="PRU00175"/>
    </source>
</evidence>
<dbReference type="InterPro" id="IPR013083">
    <property type="entry name" value="Znf_RING/FYVE/PHD"/>
</dbReference>
<dbReference type="EnsemblProtists" id="EKX46412">
    <property type="protein sequence ID" value="EKX46412"/>
    <property type="gene ID" value="GUITHDRAFT_107616"/>
</dbReference>
<evidence type="ECO:0000313" key="6">
    <source>
        <dbReference type="EnsemblProtists" id="EKX46412"/>
    </source>
</evidence>
<feature type="region of interest" description="Disordered" evidence="3">
    <location>
        <begin position="280"/>
        <end position="300"/>
    </location>
</feature>
<dbReference type="Proteomes" id="UP000011087">
    <property type="component" value="Unassembled WGS sequence"/>
</dbReference>
<keyword evidence="1" id="KW-0863">Zinc-finger</keyword>
<keyword evidence="1" id="KW-0479">Metal-binding</keyword>